<evidence type="ECO:0000313" key="8">
    <source>
        <dbReference type="EMBL" id="SHG95181.1"/>
    </source>
</evidence>
<dbReference type="PROSITE" id="PS50850">
    <property type="entry name" value="MFS"/>
    <property type="match status" value="1"/>
</dbReference>
<keyword evidence="5 6" id="KW-0472">Membrane</keyword>
<dbReference type="Pfam" id="PF07690">
    <property type="entry name" value="MFS_1"/>
    <property type="match status" value="1"/>
</dbReference>
<dbReference type="CDD" id="cd17321">
    <property type="entry name" value="MFS_MMR_MDR_like"/>
    <property type="match status" value="1"/>
</dbReference>
<feature type="transmembrane region" description="Helical" evidence="6">
    <location>
        <begin position="427"/>
        <end position="446"/>
    </location>
</feature>
<feature type="transmembrane region" description="Helical" evidence="6">
    <location>
        <begin position="140"/>
        <end position="162"/>
    </location>
</feature>
<keyword evidence="4 6" id="KW-1133">Transmembrane helix</keyword>
<organism evidence="8 9">
    <name type="scientific">Virgibacillus chiguensis</name>
    <dbReference type="NCBI Taxonomy" id="411959"/>
    <lineage>
        <taxon>Bacteria</taxon>
        <taxon>Bacillati</taxon>
        <taxon>Bacillota</taxon>
        <taxon>Bacilli</taxon>
        <taxon>Bacillales</taxon>
        <taxon>Bacillaceae</taxon>
        <taxon>Virgibacillus</taxon>
    </lineage>
</organism>
<feature type="transmembrane region" description="Helical" evidence="6">
    <location>
        <begin position="331"/>
        <end position="350"/>
    </location>
</feature>
<feature type="transmembrane region" description="Helical" evidence="6">
    <location>
        <begin position="82"/>
        <end position="99"/>
    </location>
</feature>
<feature type="transmembrane region" description="Helical" evidence="6">
    <location>
        <begin position="41"/>
        <end position="62"/>
    </location>
</feature>
<accession>A0A1M5P085</accession>
<feature type="transmembrane region" description="Helical" evidence="6">
    <location>
        <begin position="201"/>
        <end position="222"/>
    </location>
</feature>
<proteinExistence type="predicted"/>
<dbReference type="SUPFAM" id="SSF103473">
    <property type="entry name" value="MFS general substrate transporter"/>
    <property type="match status" value="1"/>
</dbReference>
<dbReference type="Gene3D" id="1.20.1720.10">
    <property type="entry name" value="Multidrug resistance protein D"/>
    <property type="match status" value="1"/>
</dbReference>
<dbReference type="InterPro" id="IPR011701">
    <property type="entry name" value="MFS"/>
</dbReference>
<gene>
    <name evidence="8" type="ORF">SAMN05421807_102406</name>
</gene>
<evidence type="ECO:0000259" key="7">
    <source>
        <dbReference type="PROSITE" id="PS50850"/>
    </source>
</evidence>
<dbReference type="PRINTS" id="PR01036">
    <property type="entry name" value="TCRTETB"/>
</dbReference>
<dbReference type="InterPro" id="IPR036259">
    <property type="entry name" value="MFS_trans_sf"/>
</dbReference>
<dbReference type="InterPro" id="IPR020846">
    <property type="entry name" value="MFS_dom"/>
</dbReference>
<dbReference type="PANTHER" id="PTHR42718:SF9">
    <property type="entry name" value="MAJOR FACILITATOR SUPERFAMILY MULTIDRUG TRANSPORTER MFSC"/>
    <property type="match status" value="1"/>
</dbReference>
<dbReference type="EMBL" id="FQXD01000002">
    <property type="protein sequence ID" value="SHG95181.1"/>
    <property type="molecule type" value="Genomic_DNA"/>
</dbReference>
<dbReference type="Proteomes" id="UP000184079">
    <property type="component" value="Unassembled WGS sequence"/>
</dbReference>
<feature type="transmembrane region" description="Helical" evidence="6">
    <location>
        <begin position="168"/>
        <end position="189"/>
    </location>
</feature>
<evidence type="ECO:0000256" key="1">
    <source>
        <dbReference type="ARBA" id="ARBA00004651"/>
    </source>
</evidence>
<sequence length="456" mass="50123">MNGGLMKKLNKKRWLFIITIGLGTLLNPLNSSMISVAVTRMQADFALTFIHASWLISIFYLASAAGQPVMGKLSDMFGAKRLFLTGLTLVAFASLLAPFSPNFPILLACRALQAIGSSTLFPSGMSMIRTHITEGQGRALAILSIFASTSAAFGPSIGGFFIHSWDWQAIFIINFPFIIVSFVLAMFILPAKNEKVVIKQIDLLGICLFILSITSFILFLLSLEEGNIRWWTLFICIATAVLFYRFEAKHHAPFMDVNRLRKDTKETFVYVQFTGINLIYYCYFFGFPIFMQQALAYNEAKTGVLMLALAGFGVIIAPLAGSLIDKVGSKLPALIGIGLLVIGTGLLLTYHESSPIGWLLIIMSVLGASNGFNNISMQTALYENVRPENTGQASGLFQTSRYMGAILSSSLLGVTLNDQVNHETLHLLAIICFVFSVFVFFMTLKLPGKLMSKARS</sequence>
<comment type="subcellular location">
    <subcellularLocation>
        <location evidence="1">Cell membrane</location>
        <topology evidence="1">Multi-pass membrane protein</topology>
    </subcellularLocation>
</comment>
<keyword evidence="3 6" id="KW-0812">Transmembrane</keyword>
<keyword evidence="2" id="KW-0813">Transport</keyword>
<evidence type="ECO:0000256" key="4">
    <source>
        <dbReference type="ARBA" id="ARBA00022989"/>
    </source>
</evidence>
<dbReference type="OrthoDB" id="102502at2"/>
<feature type="domain" description="Major facilitator superfamily (MFS) profile" evidence="7">
    <location>
        <begin position="16"/>
        <end position="447"/>
    </location>
</feature>
<evidence type="ECO:0000256" key="5">
    <source>
        <dbReference type="ARBA" id="ARBA00023136"/>
    </source>
</evidence>
<evidence type="ECO:0000256" key="6">
    <source>
        <dbReference type="SAM" id="Phobius"/>
    </source>
</evidence>
<name>A0A1M5P085_9BACI</name>
<feature type="transmembrane region" description="Helical" evidence="6">
    <location>
        <begin position="228"/>
        <end position="246"/>
    </location>
</feature>
<dbReference type="AlphaFoldDB" id="A0A1M5P085"/>
<keyword evidence="9" id="KW-1185">Reference proteome</keyword>
<reference evidence="9" key="1">
    <citation type="submission" date="2016-11" db="EMBL/GenBank/DDBJ databases">
        <authorList>
            <person name="Varghese N."/>
            <person name="Submissions S."/>
        </authorList>
    </citation>
    <scope>NUCLEOTIDE SEQUENCE [LARGE SCALE GENOMIC DNA]</scope>
    <source>
        <strain evidence="9">CGMCC 1.6496</strain>
    </source>
</reference>
<feature type="transmembrane region" description="Helical" evidence="6">
    <location>
        <begin position="356"/>
        <end position="375"/>
    </location>
</feature>
<feature type="transmembrane region" description="Helical" evidence="6">
    <location>
        <begin position="267"/>
        <end position="291"/>
    </location>
</feature>
<dbReference type="PANTHER" id="PTHR42718">
    <property type="entry name" value="MAJOR FACILITATOR SUPERFAMILY MULTIDRUG TRANSPORTER MFSC"/>
    <property type="match status" value="1"/>
</dbReference>
<evidence type="ECO:0000256" key="2">
    <source>
        <dbReference type="ARBA" id="ARBA00022448"/>
    </source>
</evidence>
<dbReference type="GO" id="GO:0005886">
    <property type="term" value="C:plasma membrane"/>
    <property type="evidence" value="ECO:0007669"/>
    <property type="project" value="UniProtKB-SubCell"/>
</dbReference>
<evidence type="ECO:0000313" key="9">
    <source>
        <dbReference type="Proteomes" id="UP000184079"/>
    </source>
</evidence>
<evidence type="ECO:0000256" key="3">
    <source>
        <dbReference type="ARBA" id="ARBA00022692"/>
    </source>
</evidence>
<feature type="transmembrane region" description="Helical" evidence="6">
    <location>
        <begin position="303"/>
        <end position="324"/>
    </location>
</feature>
<dbReference type="GO" id="GO:0022857">
    <property type="term" value="F:transmembrane transporter activity"/>
    <property type="evidence" value="ECO:0007669"/>
    <property type="project" value="InterPro"/>
</dbReference>
<dbReference type="Gene3D" id="1.20.1250.20">
    <property type="entry name" value="MFS general substrate transporter like domains"/>
    <property type="match status" value="1"/>
</dbReference>
<protein>
    <submittedName>
        <fullName evidence="8">Drug resistance transporter, EmrB/QacA subfamily</fullName>
    </submittedName>
</protein>